<evidence type="ECO:0000256" key="2">
    <source>
        <dbReference type="ARBA" id="ARBA00022692"/>
    </source>
</evidence>
<evidence type="ECO:0000313" key="7">
    <source>
        <dbReference type="EMBL" id="CAG8909958.1"/>
    </source>
</evidence>
<dbReference type="InterPro" id="IPR036259">
    <property type="entry name" value="MFS_trans_sf"/>
</dbReference>
<name>A0A9W4KM02_9EURO</name>
<dbReference type="InterPro" id="IPR020846">
    <property type="entry name" value="MFS_dom"/>
</dbReference>
<comment type="caution">
    <text evidence="7">The sequence shown here is derived from an EMBL/GenBank/DDBJ whole genome shotgun (WGS) entry which is preliminary data.</text>
</comment>
<dbReference type="EMBL" id="CAJVRC010000905">
    <property type="protein sequence ID" value="CAG8909958.1"/>
    <property type="molecule type" value="Genomic_DNA"/>
</dbReference>
<dbReference type="SUPFAM" id="SSF103473">
    <property type="entry name" value="MFS general substrate transporter"/>
    <property type="match status" value="2"/>
</dbReference>
<feature type="transmembrane region" description="Helical" evidence="5">
    <location>
        <begin position="233"/>
        <end position="251"/>
    </location>
</feature>
<proteinExistence type="predicted"/>
<feature type="transmembrane region" description="Helical" evidence="5">
    <location>
        <begin position="389"/>
        <end position="408"/>
    </location>
</feature>
<dbReference type="OrthoDB" id="2985014at2759"/>
<dbReference type="PROSITE" id="PS50850">
    <property type="entry name" value="MFS"/>
    <property type="match status" value="1"/>
</dbReference>
<keyword evidence="4 5" id="KW-0472">Membrane</keyword>
<dbReference type="Proteomes" id="UP001154252">
    <property type="component" value="Unassembled WGS sequence"/>
</dbReference>
<accession>A0A9W4KM02</accession>
<sequence length="456" mass="49320">MGEKDQHDLDDQLAPVGDHERGRRPVCLKSTTQEFLFVLSTTIAFAQESFFTGLTVGLTAVIGHDLGMNIAEITWISAGCSLTSGAFLLMFGRIADICGRKKLFLFGMVGFTFAVLAASFASSPIYLNVFSGVIGLFSASVVPPAIGKLGAVYETSSVRKNRAFACFSAGNPLGYVGGMVISGIAADISTWRTSFRALAILYAIFTMAGAWAFPPDESNVPLSIESLREFDVMGTVFIIVGFASLTASLSLAADAPHGWSTGYVIALLCVGSALLVCFVWWESRAQFPLMPLVIWQDRTFSAVRRPLLDLREIVSTQFADRTHCTQVITVQCLGEMGFSSTTFWLSLLLQNVRKDSAIKIALELLPMVIGGIAVNVVCAFILHKVSNQVLMGVGTVAYTVAFLILSFLREEASYWAFIFPSLILMVIGVDVQYNVTNVSLYRPAPHGAPRGCSLFG</sequence>
<feature type="transmembrane region" description="Helical" evidence="5">
    <location>
        <begin position="133"/>
        <end position="153"/>
    </location>
</feature>
<dbReference type="Gene3D" id="1.20.1250.20">
    <property type="entry name" value="MFS general substrate transporter like domains"/>
    <property type="match status" value="2"/>
</dbReference>
<dbReference type="GO" id="GO:0016020">
    <property type="term" value="C:membrane"/>
    <property type="evidence" value="ECO:0007669"/>
    <property type="project" value="UniProtKB-SubCell"/>
</dbReference>
<feature type="transmembrane region" description="Helical" evidence="5">
    <location>
        <begin position="103"/>
        <end position="127"/>
    </location>
</feature>
<feature type="domain" description="Major facilitator superfamily (MFS) profile" evidence="6">
    <location>
        <begin position="26"/>
        <end position="456"/>
    </location>
</feature>
<feature type="transmembrane region" description="Helical" evidence="5">
    <location>
        <begin position="195"/>
        <end position="213"/>
    </location>
</feature>
<evidence type="ECO:0000256" key="3">
    <source>
        <dbReference type="ARBA" id="ARBA00022989"/>
    </source>
</evidence>
<keyword evidence="3 5" id="KW-1133">Transmembrane helix</keyword>
<dbReference type="GO" id="GO:0022857">
    <property type="term" value="F:transmembrane transporter activity"/>
    <property type="evidence" value="ECO:0007669"/>
    <property type="project" value="InterPro"/>
</dbReference>
<comment type="subcellular location">
    <subcellularLocation>
        <location evidence="1">Membrane</location>
        <topology evidence="1">Multi-pass membrane protein</topology>
    </subcellularLocation>
</comment>
<evidence type="ECO:0000259" key="6">
    <source>
        <dbReference type="PROSITE" id="PS50850"/>
    </source>
</evidence>
<organism evidence="7 8">
    <name type="scientific">Penicillium egyptiacum</name>
    <dbReference type="NCBI Taxonomy" id="1303716"/>
    <lineage>
        <taxon>Eukaryota</taxon>
        <taxon>Fungi</taxon>
        <taxon>Dikarya</taxon>
        <taxon>Ascomycota</taxon>
        <taxon>Pezizomycotina</taxon>
        <taxon>Eurotiomycetes</taxon>
        <taxon>Eurotiomycetidae</taxon>
        <taxon>Eurotiales</taxon>
        <taxon>Aspergillaceae</taxon>
        <taxon>Penicillium</taxon>
    </lineage>
</organism>
<feature type="transmembrane region" description="Helical" evidence="5">
    <location>
        <begin position="73"/>
        <end position="91"/>
    </location>
</feature>
<evidence type="ECO:0000256" key="1">
    <source>
        <dbReference type="ARBA" id="ARBA00004141"/>
    </source>
</evidence>
<protein>
    <recommendedName>
        <fullName evidence="6">Major facilitator superfamily (MFS) profile domain-containing protein</fullName>
    </recommendedName>
</protein>
<keyword evidence="2 5" id="KW-0812">Transmembrane</keyword>
<dbReference type="Pfam" id="PF07690">
    <property type="entry name" value="MFS_1"/>
    <property type="match status" value="1"/>
</dbReference>
<dbReference type="PANTHER" id="PTHR42718">
    <property type="entry name" value="MAJOR FACILITATOR SUPERFAMILY MULTIDRUG TRANSPORTER MFSC"/>
    <property type="match status" value="1"/>
</dbReference>
<evidence type="ECO:0000313" key="8">
    <source>
        <dbReference type="Proteomes" id="UP001154252"/>
    </source>
</evidence>
<feature type="transmembrane region" description="Helical" evidence="5">
    <location>
        <begin position="364"/>
        <end position="382"/>
    </location>
</feature>
<keyword evidence="8" id="KW-1185">Reference proteome</keyword>
<dbReference type="PANTHER" id="PTHR42718:SF23">
    <property type="entry name" value="MAJOR FACILITATOR SUPERFAMILY (MFS) PROFILE DOMAIN-CONTAINING PROTEIN"/>
    <property type="match status" value="1"/>
</dbReference>
<evidence type="ECO:0000256" key="4">
    <source>
        <dbReference type="ARBA" id="ARBA00023136"/>
    </source>
</evidence>
<reference evidence="7" key="1">
    <citation type="submission" date="2021-07" db="EMBL/GenBank/DDBJ databases">
        <authorList>
            <person name="Branca A.L. A."/>
        </authorList>
    </citation>
    <scope>NUCLEOTIDE SEQUENCE</scope>
</reference>
<evidence type="ECO:0000256" key="5">
    <source>
        <dbReference type="SAM" id="Phobius"/>
    </source>
</evidence>
<dbReference type="AlphaFoldDB" id="A0A9W4KM02"/>
<dbReference type="InterPro" id="IPR011701">
    <property type="entry name" value="MFS"/>
</dbReference>
<feature type="transmembrane region" description="Helical" evidence="5">
    <location>
        <begin position="414"/>
        <end position="433"/>
    </location>
</feature>
<gene>
    <name evidence="7" type="ORF">PEGY_LOCUS10756</name>
</gene>
<feature type="transmembrane region" description="Helical" evidence="5">
    <location>
        <begin position="35"/>
        <end position="61"/>
    </location>
</feature>
<feature type="transmembrane region" description="Helical" evidence="5">
    <location>
        <begin position="263"/>
        <end position="281"/>
    </location>
</feature>